<dbReference type="Gene3D" id="3.40.50.2000">
    <property type="entry name" value="Glycogen Phosphorylase B"/>
    <property type="match status" value="2"/>
</dbReference>
<dbReference type="RefSeq" id="WP_011940576.1">
    <property type="nucleotide sequence ID" value="NC_009483.1"/>
</dbReference>
<name>A5G809_GEOUR</name>
<feature type="domain" description="Glycosyl transferase family 1" evidence="2">
    <location>
        <begin position="192"/>
        <end position="347"/>
    </location>
</feature>
<sequence>MRIAIDASTISTQGGPRTYVLGLLEALLRIDRENEYIVFYNDPVHLGRFPAAREMVLPGKNPLTRLWREHVLLPLACKRERVDILHCPKSAIPYFAPCPVVVTLHDLIPIKHPETEKLAARIYWRLQIPIAARRSAFIITDSEHARQEIMADFRVAPEKIRAIMLGFDPAMIESRDAAAGAAVRGKYGLPADYILYVGTIQPRKNLDTLIEAFSLLKGKGAFAGKLVIVGRKGWLYDRLFSRIRELNLDGEVVFTGFVPDGELPFIYDGARVFVYLSLFEGFGLPPLEAMACGVPVITSNTTSLPEVVGDAGIAVPPMAVEEVAAALLRVLENEETATAMREQGRRRAKSFSWEAAARETLDIYKAVKSEE</sequence>
<evidence type="ECO:0000259" key="3">
    <source>
        <dbReference type="Pfam" id="PF13439"/>
    </source>
</evidence>
<keyword evidence="5" id="KW-1185">Reference proteome</keyword>
<keyword evidence="1 4" id="KW-0808">Transferase</keyword>
<dbReference type="PANTHER" id="PTHR46401:SF2">
    <property type="entry name" value="GLYCOSYLTRANSFERASE WBBK-RELATED"/>
    <property type="match status" value="1"/>
</dbReference>
<dbReference type="STRING" id="351605.Gura_3776"/>
<dbReference type="HOGENOM" id="CLU_009583_27_6_7"/>
<proteinExistence type="predicted"/>
<dbReference type="FunFam" id="3.40.50.2000:FF:000119">
    <property type="entry name" value="Glycosyl transferase group 1"/>
    <property type="match status" value="1"/>
</dbReference>
<dbReference type="Pfam" id="PF00534">
    <property type="entry name" value="Glycos_transf_1"/>
    <property type="match status" value="1"/>
</dbReference>
<organism evidence="4 5">
    <name type="scientific">Geotalea uraniireducens (strain Rf4)</name>
    <name type="common">Geobacter uraniireducens</name>
    <dbReference type="NCBI Taxonomy" id="351605"/>
    <lineage>
        <taxon>Bacteria</taxon>
        <taxon>Pseudomonadati</taxon>
        <taxon>Thermodesulfobacteriota</taxon>
        <taxon>Desulfuromonadia</taxon>
        <taxon>Geobacterales</taxon>
        <taxon>Geobacteraceae</taxon>
        <taxon>Geotalea</taxon>
    </lineage>
</organism>
<dbReference type="GO" id="GO:0009103">
    <property type="term" value="P:lipopolysaccharide biosynthetic process"/>
    <property type="evidence" value="ECO:0007669"/>
    <property type="project" value="TreeGrafter"/>
</dbReference>
<evidence type="ECO:0000313" key="5">
    <source>
        <dbReference type="Proteomes" id="UP000006695"/>
    </source>
</evidence>
<evidence type="ECO:0000256" key="1">
    <source>
        <dbReference type="ARBA" id="ARBA00022679"/>
    </source>
</evidence>
<dbReference type="Pfam" id="PF13439">
    <property type="entry name" value="Glyco_transf_4"/>
    <property type="match status" value="1"/>
</dbReference>
<gene>
    <name evidence="4" type="ordered locus">Gura_3776</name>
</gene>
<dbReference type="SUPFAM" id="SSF53756">
    <property type="entry name" value="UDP-Glycosyltransferase/glycogen phosphorylase"/>
    <property type="match status" value="1"/>
</dbReference>
<dbReference type="GO" id="GO:0016757">
    <property type="term" value="F:glycosyltransferase activity"/>
    <property type="evidence" value="ECO:0007669"/>
    <property type="project" value="InterPro"/>
</dbReference>
<dbReference type="AlphaFoldDB" id="A5G809"/>
<dbReference type="InterPro" id="IPR028098">
    <property type="entry name" value="Glyco_trans_4-like_N"/>
</dbReference>
<evidence type="ECO:0000313" key="4">
    <source>
        <dbReference type="EMBL" id="ABQ27927.1"/>
    </source>
</evidence>
<protein>
    <submittedName>
        <fullName evidence="4">Glycosyl transferase, group 1</fullName>
    </submittedName>
</protein>
<dbReference type="KEGG" id="gur:Gura_3776"/>
<dbReference type="InterPro" id="IPR001296">
    <property type="entry name" value="Glyco_trans_1"/>
</dbReference>
<evidence type="ECO:0000259" key="2">
    <source>
        <dbReference type="Pfam" id="PF00534"/>
    </source>
</evidence>
<reference evidence="4 5" key="1">
    <citation type="submission" date="2007-05" db="EMBL/GenBank/DDBJ databases">
        <title>Complete sequence of Geobacter uraniireducens Rf4.</title>
        <authorList>
            <consortium name="US DOE Joint Genome Institute"/>
            <person name="Copeland A."/>
            <person name="Lucas S."/>
            <person name="Lapidus A."/>
            <person name="Barry K."/>
            <person name="Detter J.C."/>
            <person name="Glavina del Rio T."/>
            <person name="Hammon N."/>
            <person name="Israni S."/>
            <person name="Dalin E."/>
            <person name="Tice H."/>
            <person name="Pitluck S."/>
            <person name="Chertkov O."/>
            <person name="Brettin T."/>
            <person name="Bruce D."/>
            <person name="Han C."/>
            <person name="Schmutz J."/>
            <person name="Larimer F."/>
            <person name="Land M."/>
            <person name="Hauser L."/>
            <person name="Kyrpides N."/>
            <person name="Mikhailova N."/>
            <person name="Shelobolina E."/>
            <person name="Aklujkar M."/>
            <person name="Lovley D."/>
            <person name="Richardson P."/>
        </authorList>
    </citation>
    <scope>NUCLEOTIDE SEQUENCE [LARGE SCALE GENOMIC DNA]</scope>
    <source>
        <strain evidence="4 5">Rf4</strain>
    </source>
</reference>
<dbReference type="CDD" id="cd03809">
    <property type="entry name" value="GT4_MtfB-like"/>
    <property type="match status" value="1"/>
</dbReference>
<accession>A5G809</accession>
<dbReference type="CAZy" id="GT4">
    <property type="family name" value="Glycosyltransferase Family 4"/>
</dbReference>
<dbReference type="Proteomes" id="UP000006695">
    <property type="component" value="Chromosome"/>
</dbReference>
<dbReference type="PANTHER" id="PTHR46401">
    <property type="entry name" value="GLYCOSYLTRANSFERASE WBBK-RELATED"/>
    <property type="match status" value="1"/>
</dbReference>
<feature type="domain" description="Glycosyltransferase subfamily 4-like N-terminal" evidence="3">
    <location>
        <begin position="14"/>
        <end position="169"/>
    </location>
</feature>
<dbReference type="EMBL" id="CP000698">
    <property type="protein sequence ID" value="ABQ27927.1"/>
    <property type="molecule type" value="Genomic_DNA"/>
</dbReference>